<dbReference type="Proteomes" id="UP001652432">
    <property type="component" value="Unassembled WGS sequence"/>
</dbReference>
<proteinExistence type="predicted"/>
<evidence type="ECO:0000313" key="1">
    <source>
        <dbReference type="EMBL" id="MCU6744873.1"/>
    </source>
</evidence>
<evidence type="ECO:0000313" key="2">
    <source>
        <dbReference type="Proteomes" id="UP001652432"/>
    </source>
</evidence>
<name>A0ABT2T3N5_9FIRM</name>
<reference evidence="1 2" key="1">
    <citation type="journal article" date="2021" name="ISME Commun">
        <title>Automated analysis of genomic sequences facilitates high-throughput and comprehensive description of bacteria.</title>
        <authorList>
            <person name="Hitch T.C.A."/>
        </authorList>
    </citation>
    <scope>NUCLEOTIDE SEQUENCE [LARGE SCALE GENOMIC DNA]</scope>
    <source>
        <strain evidence="1 2">Sanger_18</strain>
    </source>
</reference>
<organism evidence="1 2">
    <name type="scientific">Suilimivivens aceti</name>
    <dbReference type="NCBI Taxonomy" id="2981774"/>
    <lineage>
        <taxon>Bacteria</taxon>
        <taxon>Bacillati</taxon>
        <taxon>Bacillota</taxon>
        <taxon>Clostridia</taxon>
        <taxon>Lachnospirales</taxon>
        <taxon>Lachnospiraceae</taxon>
        <taxon>Suilimivivens</taxon>
    </lineage>
</organism>
<dbReference type="RefSeq" id="WP_118798083.1">
    <property type="nucleotide sequence ID" value="NZ_JAOQKJ010000007.1"/>
</dbReference>
<protein>
    <submittedName>
        <fullName evidence="1">Uncharacterized protein</fullName>
    </submittedName>
</protein>
<accession>A0ABT2T3N5</accession>
<gene>
    <name evidence="1" type="ORF">OCV77_10250</name>
</gene>
<dbReference type="EMBL" id="JAOQKJ010000007">
    <property type="protein sequence ID" value="MCU6744873.1"/>
    <property type="molecule type" value="Genomic_DNA"/>
</dbReference>
<keyword evidence="2" id="KW-1185">Reference proteome</keyword>
<comment type="caution">
    <text evidence="1">The sequence shown here is derived from an EMBL/GenBank/DDBJ whole genome shotgun (WGS) entry which is preliminary data.</text>
</comment>
<sequence>MQIMDYINAHRMDENPCECVILPDGSVEEPTPSHIEKLAQIAGEDKISINKKMDKNMEPLLFMVEYTGCMLVWQTRVVVPSSPTAKQEEALETLYFAAMLSPNYLREQVGENYVECVKRSRNEQK</sequence>